<gene>
    <name evidence="1" type="ORF">HOV93_40080</name>
</gene>
<name>A0A7V8V8W8_9BACT</name>
<organism evidence="1 2">
    <name type="scientific">Bremerella alba</name>
    <dbReference type="NCBI Taxonomy" id="980252"/>
    <lineage>
        <taxon>Bacteria</taxon>
        <taxon>Pseudomonadati</taxon>
        <taxon>Planctomycetota</taxon>
        <taxon>Planctomycetia</taxon>
        <taxon>Pirellulales</taxon>
        <taxon>Pirellulaceae</taxon>
        <taxon>Bremerella</taxon>
    </lineage>
</organism>
<protein>
    <recommendedName>
        <fullName evidence="3">Resolvase HTH domain-containing protein</fullName>
    </recommendedName>
</protein>
<dbReference type="Proteomes" id="UP000551616">
    <property type="component" value="Unassembled WGS sequence"/>
</dbReference>
<dbReference type="AlphaFoldDB" id="A0A7V8V8W8"/>
<keyword evidence="2" id="KW-1185">Reference proteome</keyword>
<sequence>MRGYPKTPDQIHEIEDAFADGMSLRAVVREFHISRQTARIIRDGRHPLQNVDPIYERCPGCGGKVTLPCVLCRVQKVMCIERAIRVNLHDRRQQVDTKRWR</sequence>
<accession>A0A7V8V8W8</accession>
<evidence type="ECO:0000313" key="1">
    <source>
        <dbReference type="EMBL" id="MBA2116816.1"/>
    </source>
</evidence>
<evidence type="ECO:0000313" key="2">
    <source>
        <dbReference type="Proteomes" id="UP000551616"/>
    </source>
</evidence>
<dbReference type="EMBL" id="JABRWO010000011">
    <property type="protein sequence ID" value="MBA2116816.1"/>
    <property type="molecule type" value="Genomic_DNA"/>
</dbReference>
<comment type="caution">
    <text evidence="1">The sequence shown here is derived from an EMBL/GenBank/DDBJ whole genome shotgun (WGS) entry which is preliminary data.</text>
</comment>
<reference evidence="1 2" key="1">
    <citation type="submission" date="2020-05" db="EMBL/GenBank/DDBJ databases">
        <title>Bremerella alba sp. nov., a novel planctomycete isolated from the surface of the macroalga Fucus spiralis.</title>
        <authorList>
            <person name="Godinho O."/>
            <person name="Botelho R."/>
            <person name="Albuquerque L."/>
            <person name="Wiegand S."/>
            <person name="Da Costa M.S."/>
            <person name="Lobo-Da-Cunha A."/>
            <person name="Jogler C."/>
            <person name="Lage O.M."/>
        </authorList>
    </citation>
    <scope>NUCLEOTIDE SEQUENCE [LARGE SCALE GENOMIC DNA]</scope>
    <source>
        <strain evidence="1 2">FF15</strain>
    </source>
</reference>
<evidence type="ECO:0008006" key="3">
    <source>
        <dbReference type="Google" id="ProtNLM"/>
    </source>
</evidence>
<proteinExistence type="predicted"/>